<sequence length="162" mass="18481">MGDDADPDYKLFLEHLRVDGKSYVLEMICEDSRSHLRIKYEDDEDSSDIIQSHRSGDGSANGPSSCPSEKKTTTTTTTTKRTRAGSGSNSSEIAACCPEPPISLMFGSRWSTIAIGFSWITSGLWMGKWSLNWITMWLLGMKRRRRRRKKKKKKKKKRRGEE</sequence>
<keyword evidence="2" id="KW-0472">Membrane</keyword>
<gene>
    <name evidence="3" type="ORF">CB5_LOCUS27686</name>
</gene>
<feature type="transmembrane region" description="Helical" evidence="2">
    <location>
        <begin position="113"/>
        <end position="140"/>
    </location>
</feature>
<proteinExistence type="predicted"/>
<evidence type="ECO:0000313" key="3">
    <source>
        <dbReference type="EMBL" id="CAD1844475.1"/>
    </source>
</evidence>
<name>A0A6V7QNX7_ANACO</name>
<dbReference type="PANTHER" id="PTHR34194:SF25">
    <property type="entry name" value="OS05G0423200 PROTEIN"/>
    <property type="match status" value="1"/>
</dbReference>
<accession>A0A6V7QNX7</accession>
<dbReference type="EMBL" id="LR862137">
    <property type="protein sequence ID" value="CAD1844475.1"/>
    <property type="molecule type" value="Genomic_DNA"/>
</dbReference>
<dbReference type="AlphaFoldDB" id="A0A6V7QNX7"/>
<protein>
    <submittedName>
        <fullName evidence="3">Uncharacterized protein</fullName>
    </submittedName>
</protein>
<dbReference type="PANTHER" id="PTHR34194">
    <property type="entry name" value="F14J8.16 PROTEIN"/>
    <property type="match status" value="1"/>
</dbReference>
<evidence type="ECO:0000256" key="2">
    <source>
        <dbReference type="SAM" id="Phobius"/>
    </source>
</evidence>
<feature type="region of interest" description="Disordered" evidence="1">
    <location>
        <begin position="47"/>
        <end position="94"/>
    </location>
</feature>
<keyword evidence="2" id="KW-1133">Transmembrane helix</keyword>
<evidence type="ECO:0000256" key="1">
    <source>
        <dbReference type="SAM" id="MobiDB-lite"/>
    </source>
</evidence>
<reference evidence="3" key="1">
    <citation type="submission" date="2020-07" db="EMBL/GenBank/DDBJ databases">
        <authorList>
            <person name="Lin J."/>
        </authorList>
    </citation>
    <scope>NUCLEOTIDE SEQUENCE</scope>
</reference>
<keyword evidence="2" id="KW-0812">Transmembrane</keyword>
<organism evidence="3">
    <name type="scientific">Ananas comosus var. bracteatus</name>
    <name type="common">red pineapple</name>
    <dbReference type="NCBI Taxonomy" id="296719"/>
    <lineage>
        <taxon>Eukaryota</taxon>
        <taxon>Viridiplantae</taxon>
        <taxon>Streptophyta</taxon>
        <taxon>Embryophyta</taxon>
        <taxon>Tracheophyta</taxon>
        <taxon>Spermatophyta</taxon>
        <taxon>Magnoliopsida</taxon>
        <taxon>Liliopsida</taxon>
        <taxon>Poales</taxon>
        <taxon>Bromeliaceae</taxon>
        <taxon>Bromelioideae</taxon>
        <taxon>Ananas</taxon>
    </lineage>
</organism>